<feature type="compositionally biased region" description="Low complexity" evidence="3">
    <location>
        <begin position="332"/>
        <end position="347"/>
    </location>
</feature>
<dbReference type="GO" id="GO:0030288">
    <property type="term" value="C:outer membrane-bounded periplasmic space"/>
    <property type="evidence" value="ECO:0007669"/>
    <property type="project" value="TreeGrafter"/>
</dbReference>
<dbReference type="AlphaFoldDB" id="E8NA44"/>
<dbReference type="Proteomes" id="UP000008975">
    <property type="component" value="Chromosome"/>
</dbReference>
<proteinExistence type="predicted"/>
<reference evidence="5 6" key="1">
    <citation type="journal article" date="2011" name="J. Bacteriol.">
        <title>Genome sequence of Microbacterium testaceum StLB037, an N-acylhomoserine lactone-degrading bacterium isolated from potato leaves.</title>
        <authorList>
            <person name="Morohoshi T."/>
            <person name="Wang W.-Z."/>
            <person name="Someya N."/>
            <person name="Ikeda T."/>
        </authorList>
    </citation>
    <scope>NUCLEOTIDE SEQUENCE [LARGE SCALE GENOMIC DNA]</scope>
    <source>
        <strain evidence="5 6">StLB037</strain>
    </source>
</reference>
<organism evidence="5 6">
    <name type="scientific">Microbacterium testaceum (strain StLB037)</name>
    <dbReference type="NCBI Taxonomy" id="979556"/>
    <lineage>
        <taxon>Bacteria</taxon>
        <taxon>Bacillati</taxon>
        <taxon>Actinomycetota</taxon>
        <taxon>Actinomycetes</taxon>
        <taxon>Micrococcales</taxon>
        <taxon>Microbacteriaceae</taxon>
        <taxon>Microbacterium</taxon>
    </lineage>
</organism>
<protein>
    <submittedName>
        <fullName evidence="5">ABC-type xylose transport system, periplasmic component</fullName>
    </submittedName>
</protein>
<evidence type="ECO:0000259" key="4">
    <source>
        <dbReference type="Pfam" id="PF13407"/>
    </source>
</evidence>
<feature type="region of interest" description="Disordered" evidence="3">
    <location>
        <begin position="1"/>
        <end position="26"/>
    </location>
</feature>
<evidence type="ECO:0000313" key="5">
    <source>
        <dbReference type="EMBL" id="BAJ75874.1"/>
    </source>
</evidence>
<sequence>MIHAPFETPRRPVRRGVSPLLGQDGAVTPRTPFRRAAALLAVLALGLAGCTSTTARETGSSDGAGVIGVALPATEDAAWEQAGDAVASELRDRGYRVDVQYAADDARTQASQVQNMLTKGMDAVIVAPLSADELEGPADVAREDGVPVLVLGRGLPVAGAGYAAVVEPEELGRAEARALLDALDAGERTDAADPTISPDAGTLDPGTGAPDTSEPETADPDPGGSVSTTPSGPAEVIVLGGDENDGWEQRRYDTAIDTLAPAVAEGRILITSGATWADATVAEAPLDVAAAAEERVRDALPGTGVVEDPAVAILALGDAVTRGVVTALTTDPPVSETASPTPTPSATGDRAVPVVVGSGADLATVQALDGGVLAATVFVDTRELAIPIADAVEAVLDDSEPAGDGTEIAGLSGIPALAIGAQTLRADDIASALVETGWLTPEELSG</sequence>
<reference key="2">
    <citation type="submission" date="2011-02" db="EMBL/GenBank/DDBJ databases">
        <title>Genome sequence of Microbacterium testaceum StLB037.</title>
        <authorList>
            <person name="Morohoshi T."/>
            <person name="Wang W.Z."/>
            <person name="Someya N."/>
            <person name="Ikeda T."/>
        </authorList>
    </citation>
    <scope>NUCLEOTIDE SEQUENCE</scope>
    <source>
        <strain>StLB037</strain>
    </source>
</reference>
<evidence type="ECO:0000256" key="2">
    <source>
        <dbReference type="ARBA" id="ARBA00022729"/>
    </source>
</evidence>
<feature type="region of interest" description="Disordered" evidence="3">
    <location>
        <begin position="187"/>
        <end position="242"/>
    </location>
</feature>
<dbReference type="InterPro" id="IPR025997">
    <property type="entry name" value="SBP_2_dom"/>
</dbReference>
<dbReference type="STRING" id="979556.MTES_2910"/>
<comment type="subcellular location">
    <subcellularLocation>
        <location evidence="1">Cell envelope</location>
    </subcellularLocation>
</comment>
<accession>E8NA44</accession>
<feature type="domain" description="Periplasmic binding protein" evidence="4">
    <location>
        <begin position="67"/>
        <end position="397"/>
    </location>
</feature>
<dbReference type="PANTHER" id="PTHR30036">
    <property type="entry name" value="D-XYLOSE-BINDING PERIPLASMIC PROTEIN"/>
    <property type="match status" value="1"/>
</dbReference>
<dbReference type="Gene3D" id="3.40.50.2300">
    <property type="match status" value="3"/>
</dbReference>
<keyword evidence="2" id="KW-0732">Signal</keyword>
<dbReference type="Pfam" id="PF13407">
    <property type="entry name" value="Peripla_BP_4"/>
    <property type="match status" value="1"/>
</dbReference>
<dbReference type="InterPro" id="IPR028082">
    <property type="entry name" value="Peripla_BP_I"/>
</dbReference>
<gene>
    <name evidence="5" type="ordered locus">MTES_2910</name>
</gene>
<feature type="region of interest" description="Disordered" evidence="3">
    <location>
        <begin position="330"/>
        <end position="349"/>
    </location>
</feature>
<dbReference type="KEGG" id="mts:MTES_2910"/>
<dbReference type="InterPro" id="IPR050555">
    <property type="entry name" value="Bact_Solute-Bind_Prot2"/>
</dbReference>
<dbReference type="eggNOG" id="COG4213">
    <property type="taxonomic scope" value="Bacteria"/>
</dbReference>
<evidence type="ECO:0000256" key="3">
    <source>
        <dbReference type="SAM" id="MobiDB-lite"/>
    </source>
</evidence>
<evidence type="ECO:0000313" key="6">
    <source>
        <dbReference type="Proteomes" id="UP000008975"/>
    </source>
</evidence>
<dbReference type="SUPFAM" id="SSF53822">
    <property type="entry name" value="Periplasmic binding protein-like I"/>
    <property type="match status" value="2"/>
</dbReference>
<evidence type="ECO:0000256" key="1">
    <source>
        <dbReference type="ARBA" id="ARBA00004196"/>
    </source>
</evidence>
<dbReference type="EMBL" id="AP012052">
    <property type="protein sequence ID" value="BAJ75874.1"/>
    <property type="molecule type" value="Genomic_DNA"/>
</dbReference>
<dbReference type="HOGENOM" id="CLU_613675_0_0_11"/>
<dbReference type="PANTHER" id="PTHR30036:SF1">
    <property type="entry name" value="D-XYLOSE-BINDING PERIPLASMIC PROTEIN"/>
    <property type="match status" value="1"/>
</dbReference>
<name>E8NA44_MICTS</name>
<dbReference type="GO" id="GO:0030246">
    <property type="term" value="F:carbohydrate binding"/>
    <property type="evidence" value="ECO:0007669"/>
    <property type="project" value="TreeGrafter"/>
</dbReference>